<evidence type="ECO:0000256" key="7">
    <source>
        <dbReference type="ARBA" id="ARBA00023180"/>
    </source>
</evidence>
<name>A0A813FU70_POLGL</name>
<dbReference type="GO" id="GO:0016971">
    <property type="term" value="F:flavin-dependent sulfhydryl oxidase activity"/>
    <property type="evidence" value="ECO:0007669"/>
    <property type="project" value="InterPro"/>
</dbReference>
<dbReference type="OrthoDB" id="412837at2759"/>
<evidence type="ECO:0000256" key="9">
    <source>
        <dbReference type="SAM" id="MobiDB-lite"/>
    </source>
</evidence>
<evidence type="ECO:0000256" key="10">
    <source>
        <dbReference type="SAM" id="SignalP"/>
    </source>
</evidence>
<dbReference type="OMA" id="YGELWNE"/>
<dbReference type="PROSITE" id="PS51352">
    <property type="entry name" value="THIOREDOXIN_2"/>
    <property type="match status" value="1"/>
</dbReference>
<comment type="catalytic activity">
    <reaction evidence="8">
        <text>2 R'C(R)SH + O2 = R'C(R)S-S(R)CR' + H2O2</text>
        <dbReference type="Rhea" id="RHEA:17357"/>
        <dbReference type="ChEBI" id="CHEBI:15379"/>
        <dbReference type="ChEBI" id="CHEBI:16240"/>
        <dbReference type="ChEBI" id="CHEBI:16520"/>
        <dbReference type="ChEBI" id="CHEBI:17412"/>
        <dbReference type="EC" id="1.8.3.2"/>
    </reaction>
</comment>
<dbReference type="Pfam" id="PF04777">
    <property type="entry name" value="Evr1_Alr"/>
    <property type="match status" value="1"/>
</dbReference>
<feature type="domain" description="Thioredoxin" evidence="12">
    <location>
        <begin position="22"/>
        <end position="171"/>
    </location>
</feature>
<dbReference type="GO" id="GO:0003756">
    <property type="term" value="F:protein disulfide isomerase activity"/>
    <property type="evidence" value="ECO:0007669"/>
    <property type="project" value="TreeGrafter"/>
</dbReference>
<dbReference type="EMBL" id="CAJNNV010025721">
    <property type="protein sequence ID" value="CAE8615833.1"/>
    <property type="molecule type" value="Genomic_DNA"/>
</dbReference>
<dbReference type="Proteomes" id="UP000654075">
    <property type="component" value="Unassembled WGS sequence"/>
</dbReference>
<dbReference type="EC" id="1.8.3.2" evidence="8"/>
<dbReference type="Gene3D" id="1.20.120.310">
    <property type="entry name" value="ERV/ALR sulfhydryl oxidase domain"/>
    <property type="match status" value="1"/>
</dbReference>
<feature type="signal peptide" evidence="10">
    <location>
        <begin position="1"/>
        <end position="24"/>
    </location>
</feature>
<dbReference type="InterPro" id="IPR036249">
    <property type="entry name" value="Thioredoxin-like_sf"/>
</dbReference>
<dbReference type="GO" id="GO:0006457">
    <property type="term" value="P:protein folding"/>
    <property type="evidence" value="ECO:0007669"/>
    <property type="project" value="TreeGrafter"/>
</dbReference>
<evidence type="ECO:0000259" key="12">
    <source>
        <dbReference type="PROSITE" id="PS51352"/>
    </source>
</evidence>
<feature type="region of interest" description="Disordered" evidence="9">
    <location>
        <begin position="572"/>
        <end position="594"/>
    </location>
</feature>
<evidence type="ECO:0000313" key="14">
    <source>
        <dbReference type="Proteomes" id="UP000654075"/>
    </source>
</evidence>
<keyword evidence="2 8" id="KW-0285">Flavoprotein</keyword>
<dbReference type="InterPro" id="IPR013766">
    <property type="entry name" value="Thioredoxin_domain"/>
</dbReference>
<dbReference type="Pfam" id="PF00085">
    <property type="entry name" value="Thioredoxin"/>
    <property type="match status" value="1"/>
</dbReference>
<dbReference type="PROSITE" id="PS00194">
    <property type="entry name" value="THIOREDOXIN_1"/>
    <property type="match status" value="1"/>
</dbReference>
<evidence type="ECO:0000259" key="11">
    <source>
        <dbReference type="PROSITE" id="PS51324"/>
    </source>
</evidence>
<dbReference type="GO" id="GO:0005615">
    <property type="term" value="C:extracellular space"/>
    <property type="evidence" value="ECO:0007669"/>
    <property type="project" value="TreeGrafter"/>
</dbReference>
<protein>
    <recommendedName>
        <fullName evidence="8">Sulfhydryl oxidase</fullName>
        <ecNumber evidence="8">1.8.3.2</ecNumber>
    </recommendedName>
</protein>
<dbReference type="InterPro" id="IPR039798">
    <property type="entry name" value="Sulfhydryl_oxidase"/>
</dbReference>
<keyword evidence="5 8" id="KW-0560">Oxidoreductase</keyword>
<keyword evidence="6" id="KW-1015">Disulfide bond</keyword>
<accession>A0A813FU70</accession>
<evidence type="ECO:0000256" key="5">
    <source>
        <dbReference type="ARBA" id="ARBA00023002"/>
    </source>
</evidence>
<dbReference type="Gene3D" id="3.40.30.10">
    <property type="entry name" value="Glutaredoxin"/>
    <property type="match status" value="1"/>
</dbReference>
<evidence type="ECO:0000256" key="6">
    <source>
        <dbReference type="ARBA" id="ARBA00023157"/>
    </source>
</evidence>
<evidence type="ECO:0000256" key="2">
    <source>
        <dbReference type="ARBA" id="ARBA00022630"/>
    </source>
</evidence>
<feature type="domain" description="ERV/ALR sulfhydryl oxidase" evidence="11">
    <location>
        <begin position="389"/>
        <end position="515"/>
    </location>
</feature>
<evidence type="ECO:0000256" key="3">
    <source>
        <dbReference type="ARBA" id="ARBA00022729"/>
    </source>
</evidence>
<dbReference type="PROSITE" id="PS51324">
    <property type="entry name" value="ERV_ALR"/>
    <property type="match status" value="1"/>
</dbReference>
<sequence>MMIASRPLRLVALILGTLVETTSAGHKLFTQSKFVADLDPDNITDLWHGHIPWVMMYYADWCPHCHHYAPVFEEIAQGLADISDKVKFGAINCPDYNTFCNSVQIHGYPTLRTYHFPEGATDVEVLKGGNVDKSIAQGAKGVFQKWIRSTLPGSVLPVKPLSKDWFKEKRSLESAGKAASVKVMLTADERRRLIEELGYSQIEAEQMRLELATKVLEKGIKRPWGEKSMPGSWKAPQKEAPPLAAATQAAADKMMEGVAKSVGMGIKYTASKDGHGKGDPQLEFAPELHIIDAEVAVLYTLRQTTFLHSGEVGGKIVISGEQLSELLAWLDFLARALPGKVGPRELSSLAQAVREAVAASPSGTELLKPVWAKLLDGRGLDRAPPEAGLKPDAFWRRCSTYTCGLWTLFHILSQSVPATDDGSHGFLSLTGAARSGPEETLVRIRGFVDHFFGCDECREHFLKTFDSCQFGRCDLKADDRKGAALWLWEVHNDVTLRVSAESSKPMPELWPSASHCPHCWPSTSVGKQGESQNYNATAVSDHLRSEYWGRTWDSRQSQSQRISGPWAQMIGGGGQGVRAHSPEEAAPFARRDQSPQLGAKQAVFVGELLEAQETEGATASDSFHRTAESRGFRQLSQDSFHRPRPVA</sequence>
<evidence type="ECO:0000313" key="13">
    <source>
        <dbReference type="EMBL" id="CAE8615833.1"/>
    </source>
</evidence>
<dbReference type="InterPro" id="IPR036774">
    <property type="entry name" value="ERV/ALR_sulphydryl_oxid_sf"/>
</dbReference>
<reference evidence="13" key="1">
    <citation type="submission" date="2021-02" db="EMBL/GenBank/DDBJ databases">
        <authorList>
            <person name="Dougan E. K."/>
            <person name="Rhodes N."/>
            <person name="Thang M."/>
            <person name="Chan C."/>
        </authorList>
    </citation>
    <scope>NUCLEOTIDE SEQUENCE</scope>
</reference>
<dbReference type="AlphaFoldDB" id="A0A813FU70"/>
<keyword evidence="7" id="KW-0325">Glycoprotein</keyword>
<dbReference type="InterPro" id="IPR017937">
    <property type="entry name" value="Thioredoxin_CS"/>
</dbReference>
<feature type="compositionally biased region" description="Basic and acidic residues" evidence="9">
    <location>
        <begin position="622"/>
        <end position="631"/>
    </location>
</feature>
<evidence type="ECO:0000256" key="1">
    <source>
        <dbReference type="ARBA" id="ARBA00001974"/>
    </source>
</evidence>
<keyword evidence="3 10" id="KW-0732">Signal</keyword>
<dbReference type="SUPFAM" id="SSF69000">
    <property type="entry name" value="FAD-dependent thiol oxidase"/>
    <property type="match status" value="1"/>
</dbReference>
<dbReference type="InterPro" id="IPR017905">
    <property type="entry name" value="ERV/ALR_sulphydryl_oxidase"/>
</dbReference>
<organism evidence="13 14">
    <name type="scientific">Polarella glacialis</name>
    <name type="common">Dinoflagellate</name>
    <dbReference type="NCBI Taxonomy" id="89957"/>
    <lineage>
        <taxon>Eukaryota</taxon>
        <taxon>Sar</taxon>
        <taxon>Alveolata</taxon>
        <taxon>Dinophyceae</taxon>
        <taxon>Suessiales</taxon>
        <taxon>Suessiaceae</taxon>
        <taxon>Polarella</taxon>
    </lineage>
</organism>
<feature type="chain" id="PRO_5032363455" description="Sulfhydryl oxidase" evidence="10">
    <location>
        <begin position="25"/>
        <end position="647"/>
    </location>
</feature>
<dbReference type="PANTHER" id="PTHR22897">
    <property type="entry name" value="QUIESCIN Q6-RELATED SULFHYDRYL OXIDASE"/>
    <property type="match status" value="1"/>
</dbReference>
<proteinExistence type="predicted"/>
<evidence type="ECO:0000256" key="8">
    <source>
        <dbReference type="RuleBase" id="RU371123"/>
    </source>
</evidence>
<dbReference type="GO" id="GO:0000139">
    <property type="term" value="C:Golgi membrane"/>
    <property type="evidence" value="ECO:0007669"/>
    <property type="project" value="TreeGrafter"/>
</dbReference>
<dbReference type="CDD" id="cd02961">
    <property type="entry name" value="PDI_a_family"/>
    <property type="match status" value="1"/>
</dbReference>
<feature type="region of interest" description="Disordered" evidence="9">
    <location>
        <begin position="613"/>
        <end position="647"/>
    </location>
</feature>
<keyword evidence="14" id="KW-1185">Reference proteome</keyword>
<dbReference type="SUPFAM" id="SSF52833">
    <property type="entry name" value="Thioredoxin-like"/>
    <property type="match status" value="1"/>
</dbReference>
<gene>
    <name evidence="13" type="ORF">PGLA1383_LOCUS33542</name>
</gene>
<keyword evidence="4 8" id="KW-0274">FAD</keyword>
<comment type="cofactor">
    <cofactor evidence="1 8">
        <name>FAD</name>
        <dbReference type="ChEBI" id="CHEBI:57692"/>
    </cofactor>
</comment>
<comment type="caution">
    <text evidence="13">The sequence shown here is derived from an EMBL/GenBank/DDBJ whole genome shotgun (WGS) entry which is preliminary data.</text>
</comment>
<dbReference type="PANTHER" id="PTHR22897:SF8">
    <property type="entry name" value="SULFHYDRYL OXIDASE"/>
    <property type="match status" value="1"/>
</dbReference>
<evidence type="ECO:0000256" key="4">
    <source>
        <dbReference type="ARBA" id="ARBA00022827"/>
    </source>
</evidence>